<evidence type="ECO:0000313" key="2">
    <source>
        <dbReference type="Proteomes" id="UP000001422"/>
    </source>
</evidence>
<name>Q7U7S9_PARMW</name>
<proteinExistence type="predicted"/>
<dbReference type="AlphaFoldDB" id="Q7U7S9"/>
<dbReference type="Proteomes" id="UP000001422">
    <property type="component" value="Chromosome"/>
</dbReference>
<dbReference type="HOGENOM" id="CLU_186202_0_0_3"/>
<accession>Q7U7S9</accession>
<organism evidence="1 2">
    <name type="scientific">Parasynechococcus marenigrum (strain WH8102)</name>
    <dbReference type="NCBI Taxonomy" id="84588"/>
    <lineage>
        <taxon>Bacteria</taxon>
        <taxon>Bacillati</taxon>
        <taxon>Cyanobacteriota</taxon>
        <taxon>Cyanophyceae</taxon>
        <taxon>Synechococcales</taxon>
        <taxon>Prochlorococcaceae</taxon>
        <taxon>Parasynechococcus</taxon>
        <taxon>Parasynechococcus marenigrum</taxon>
    </lineage>
</organism>
<reference evidence="1 2" key="1">
    <citation type="journal article" date="2003" name="Nature">
        <title>The genome of a motile marine Synechococcus.</title>
        <authorList>
            <person name="Palenik B."/>
            <person name="Brahamsha B."/>
            <person name="Larimer F."/>
            <person name="Land M."/>
            <person name="Hauser L."/>
            <person name="Chain P."/>
            <person name="Lamerdin J."/>
            <person name="Regala W."/>
            <person name="Allen E.A."/>
            <person name="McCarren J."/>
            <person name="Paulsen I."/>
            <person name="Dufresne A."/>
            <person name="Partensky F."/>
            <person name="Webb E."/>
            <person name="Waterbury J."/>
        </authorList>
    </citation>
    <scope>NUCLEOTIDE SEQUENCE [LARGE SCALE GENOMIC DNA]</scope>
    <source>
        <strain evidence="1 2">WH8102</strain>
    </source>
</reference>
<evidence type="ECO:0000313" key="1">
    <source>
        <dbReference type="EMBL" id="CAE07417.1"/>
    </source>
</evidence>
<protein>
    <submittedName>
        <fullName evidence="1">Uncharacterized protein</fullName>
    </submittedName>
</protein>
<dbReference type="STRING" id="84588.SYNW0902"/>
<gene>
    <name evidence="1" type="ordered locus">SYNW0902</name>
</gene>
<dbReference type="RefSeq" id="WP_011127767.1">
    <property type="nucleotide sequence ID" value="NC_005070.1"/>
</dbReference>
<dbReference type="EMBL" id="BX569691">
    <property type="protein sequence ID" value="CAE07417.1"/>
    <property type="molecule type" value="Genomic_DNA"/>
</dbReference>
<keyword evidence="2" id="KW-1185">Reference proteome</keyword>
<dbReference type="KEGG" id="syw:SYNW0902"/>
<dbReference type="eggNOG" id="ENOG5032Z8S">
    <property type="taxonomic scope" value="Bacteria"/>
</dbReference>
<sequence length="94" mass="10794">MASDPQPSSEQLARYLEQRGEFTKPWNLQMLRLQKLKEAKDSMDHEEYIATIQEAHADLMRLGAFWKGREAEVFGGAYVPSEQLEPRPGSAEDR</sequence>